<keyword evidence="3" id="KW-1185">Reference proteome</keyword>
<comment type="caution">
    <text evidence="2">The sequence shown here is derived from an EMBL/GenBank/DDBJ whole genome shotgun (WGS) entry which is preliminary data.</text>
</comment>
<gene>
    <name evidence="2" type="ORF">Aph01nite_65320</name>
</gene>
<protein>
    <submittedName>
        <fullName evidence="2">Uncharacterized protein</fullName>
    </submittedName>
</protein>
<sequence length="138" mass="14773">MRSRARNALRAGMDVMRLGIFGRSGGLGYAQCGPGAERIPMEGFSIAGVPIADFCVQGDSGMDRTTDGRFFSALVVREGQTGDRHRPRGAADVSVRRRVPGGRVPWAGSQTEPVLAGRSPGEPVGGRARWPRRALVRL</sequence>
<dbReference type="Proteomes" id="UP000640052">
    <property type="component" value="Unassembled WGS sequence"/>
</dbReference>
<evidence type="ECO:0000256" key="1">
    <source>
        <dbReference type="SAM" id="MobiDB-lite"/>
    </source>
</evidence>
<feature type="region of interest" description="Disordered" evidence="1">
    <location>
        <begin position="81"/>
        <end position="127"/>
    </location>
</feature>
<proteinExistence type="predicted"/>
<organism evidence="2 3">
    <name type="scientific">Acrocarpospora phusangensis</name>
    <dbReference type="NCBI Taxonomy" id="1070424"/>
    <lineage>
        <taxon>Bacteria</taxon>
        <taxon>Bacillati</taxon>
        <taxon>Actinomycetota</taxon>
        <taxon>Actinomycetes</taxon>
        <taxon>Streptosporangiales</taxon>
        <taxon>Streptosporangiaceae</taxon>
        <taxon>Acrocarpospora</taxon>
    </lineage>
</organism>
<evidence type="ECO:0000313" key="3">
    <source>
        <dbReference type="Proteomes" id="UP000640052"/>
    </source>
</evidence>
<reference evidence="2" key="1">
    <citation type="submission" date="2021-01" db="EMBL/GenBank/DDBJ databases">
        <title>Whole genome shotgun sequence of Acrocarpospora phusangensis NBRC 108782.</title>
        <authorList>
            <person name="Komaki H."/>
            <person name="Tamura T."/>
        </authorList>
    </citation>
    <scope>NUCLEOTIDE SEQUENCE</scope>
    <source>
        <strain evidence="2">NBRC 108782</strain>
    </source>
</reference>
<evidence type="ECO:0000313" key="2">
    <source>
        <dbReference type="EMBL" id="GIH28222.1"/>
    </source>
</evidence>
<name>A0A919QFX3_9ACTN</name>
<accession>A0A919QFX3</accession>
<dbReference type="EMBL" id="BOOA01000075">
    <property type="protein sequence ID" value="GIH28222.1"/>
    <property type="molecule type" value="Genomic_DNA"/>
</dbReference>
<dbReference type="AlphaFoldDB" id="A0A919QFX3"/>